<dbReference type="AlphaFoldDB" id="A0A927C4C0"/>
<evidence type="ECO:0000313" key="2">
    <source>
        <dbReference type="Proteomes" id="UP000610558"/>
    </source>
</evidence>
<keyword evidence="2" id="KW-1185">Reference proteome</keyword>
<dbReference type="Proteomes" id="UP000610558">
    <property type="component" value="Unassembled WGS sequence"/>
</dbReference>
<dbReference type="RefSeq" id="WP_190765678.1">
    <property type="nucleotide sequence ID" value="NZ_JACXLD010000006.1"/>
</dbReference>
<proteinExistence type="predicted"/>
<sequence length="226" mass="25478">MDPRKPGTTRTATILPFPDRPREVDQQKILQLSPEYEGLCLLYSHHALSHDKLYAIKILCWARLADGSVVALVPWLKGIARCIDLDNPESGCAEGYYCPRSERRFSDAPEHHQRALEVRATYPNNSPIVQEIPDLTGSHAALIHEDNSRFQLEPVVSWQLNDKGEMTAMLADTSETKEWPILPGSDCLYPATEENGFRYFFQYHIANQIKSGGVMATRALSKLITP</sequence>
<comment type="caution">
    <text evidence="1">The sequence shown here is derived from an EMBL/GenBank/DDBJ whole genome shotgun (WGS) entry which is preliminary data.</text>
</comment>
<gene>
    <name evidence="1" type="ORF">IB286_11500</name>
</gene>
<reference evidence="1" key="1">
    <citation type="submission" date="2020-09" db="EMBL/GenBank/DDBJ databases">
        <authorList>
            <person name="Yoon J.-W."/>
        </authorList>
    </citation>
    <scope>NUCLEOTIDE SEQUENCE</scope>
    <source>
        <strain evidence="1">KMU-158</strain>
    </source>
</reference>
<evidence type="ECO:0000313" key="1">
    <source>
        <dbReference type="EMBL" id="MBD2859632.1"/>
    </source>
</evidence>
<dbReference type="EMBL" id="JACXLD010000006">
    <property type="protein sequence ID" value="MBD2859632.1"/>
    <property type="molecule type" value="Genomic_DNA"/>
</dbReference>
<accession>A0A927C4C0</accession>
<organism evidence="1 2">
    <name type="scientific">Spongiibacter pelagi</name>
    <dbReference type="NCBI Taxonomy" id="2760804"/>
    <lineage>
        <taxon>Bacteria</taxon>
        <taxon>Pseudomonadati</taxon>
        <taxon>Pseudomonadota</taxon>
        <taxon>Gammaproteobacteria</taxon>
        <taxon>Cellvibrionales</taxon>
        <taxon>Spongiibacteraceae</taxon>
        <taxon>Spongiibacter</taxon>
    </lineage>
</organism>
<name>A0A927C4C0_9GAMM</name>
<protein>
    <submittedName>
        <fullName evidence="1">Uncharacterized protein</fullName>
    </submittedName>
</protein>